<keyword evidence="1 3" id="KW-0328">Glycosyltransferase</keyword>
<protein>
    <recommendedName>
        <fullName evidence="3">S-methyl-5'-thioadenosine phosphorylase</fullName>
        <ecNumber evidence="3">2.4.2.28</ecNumber>
    </recommendedName>
    <alternativeName>
        <fullName evidence="3">5'-methylthioadenosine phosphorylase</fullName>
        <shortName evidence="3">MTA phosphorylase</shortName>
        <shortName evidence="3">MTAP</shortName>
    </alternativeName>
</protein>
<keyword evidence="3" id="KW-0660">Purine salvage</keyword>
<dbReference type="PANTHER" id="PTHR42679:SF2">
    <property type="entry name" value="S-METHYL-5'-THIOADENOSINE PHOSPHORYLASE"/>
    <property type="match status" value="1"/>
</dbReference>
<comment type="catalytic activity">
    <reaction evidence="3">
        <text>S-methyl-5'-thioadenosine + phosphate = 5-(methylsulfanyl)-alpha-D-ribose 1-phosphate + adenine</text>
        <dbReference type="Rhea" id="RHEA:11852"/>
        <dbReference type="ChEBI" id="CHEBI:16708"/>
        <dbReference type="ChEBI" id="CHEBI:17509"/>
        <dbReference type="ChEBI" id="CHEBI:43474"/>
        <dbReference type="ChEBI" id="CHEBI:58533"/>
        <dbReference type="EC" id="2.4.2.28"/>
    </reaction>
</comment>
<dbReference type="RefSeq" id="WP_243990041.1">
    <property type="nucleotide sequence ID" value="NZ_JALHLE010000002.1"/>
</dbReference>
<dbReference type="SUPFAM" id="SSF53167">
    <property type="entry name" value="Purine and uridine phosphorylases"/>
    <property type="match status" value="1"/>
</dbReference>
<feature type="site" description="Important for substrate specificity" evidence="3">
    <location>
        <position position="172"/>
    </location>
</feature>
<feature type="site" description="Important for substrate specificity" evidence="3">
    <location>
        <position position="227"/>
    </location>
</feature>
<dbReference type="HAMAP" id="MF_01963">
    <property type="entry name" value="MTAP"/>
    <property type="match status" value="1"/>
</dbReference>
<feature type="binding site" evidence="3">
    <location>
        <begin position="214"/>
        <end position="216"/>
    </location>
    <ligand>
        <name>substrate</name>
    </ligand>
</feature>
<feature type="binding site" evidence="3">
    <location>
        <position position="190"/>
    </location>
    <ligand>
        <name>substrate</name>
    </ligand>
</feature>
<dbReference type="NCBIfam" id="TIGR01694">
    <property type="entry name" value="MTAP"/>
    <property type="match status" value="1"/>
</dbReference>
<dbReference type="InterPro" id="IPR010044">
    <property type="entry name" value="MTAP"/>
</dbReference>
<feature type="binding site" evidence="3">
    <location>
        <begin position="92"/>
        <end position="93"/>
    </location>
    <ligand>
        <name>phosphate</name>
        <dbReference type="ChEBI" id="CHEBI:43474"/>
    </ligand>
</feature>
<comment type="function">
    <text evidence="3">Catalyzes the reversible phosphorylation of S-methyl-5'-thioadenosine (MTA) to adenine and 5-methylthioribose-1-phosphate. Involved in the breakdown of MTA, a major by-product of polyamine biosynthesis. Responsible for the first step in the methionine salvage pathway after MTA has been generated from S-adenosylmethionine. Has broad substrate specificity with 6-aminopurine nucleosides as preferred substrates.</text>
</comment>
<gene>
    <name evidence="3 5" type="primary">mtnP</name>
    <name evidence="5" type="ORF">MTR64_01490</name>
</gene>
<dbReference type="Proteomes" id="UP001162880">
    <property type="component" value="Unassembled WGS sequence"/>
</dbReference>
<comment type="subunit">
    <text evidence="3">Homohexamer. Dimer of a homotrimer.</text>
</comment>
<dbReference type="PROSITE" id="PS01240">
    <property type="entry name" value="PNP_MTAP_2"/>
    <property type="match status" value="1"/>
</dbReference>
<dbReference type="InterPro" id="IPR018099">
    <property type="entry name" value="Purine_phosphorylase-2_CS"/>
</dbReference>
<evidence type="ECO:0000256" key="3">
    <source>
        <dbReference type="HAMAP-Rule" id="MF_01963"/>
    </source>
</evidence>
<dbReference type="Pfam" id="PF01048">
    <property type="entry name" value="PNP_UDP_1"/>
    <property type="match status" value="1"/>
</dbReference>
<evidence type="ECO:0000256" key="1">
    <source>
        <dbReference type="ARBA" id="ARBA00022676"/>
    </source>
</evidence>
<keyword evidence="2 3" id="KW-0808">Transferase</keyword>
<dbReference type="InterPro" id="IPR035994">
    <property type="entry name" value="Nucleoside_phosphorylase_sf"/>
</dbReference>
<dbReference type="EMBL" id="JALHLE010000002">
    <property type="protein sequence ID" value="MCJ2177228.1"/>
    <property type="molecule type" value="Genomic_DNA"/>
</dbReference>
<feature type="binding site" evidence="3">
    <location>
        <position position="191"/>
    </location>
    <ligand>
        <name>phosphate</name>
        <dbReference type="ChEBI" id="CHEBI:43474"/>
    </ligand>
</feature>
<dbReference type="Gene3D" id="3.40.50.1580">
    <property type="entry name" value="Nucleoside phosphorylase domain"/>
    <property type="match status" value="1"/>
</dbReference>
<feature type="binding site" evidence="3">
    <location>
        <position position="17"/>
    </location>
    <ligand>
        <name>phosphate</name>
        <dbReference type="ChEBI" id="CHEBI:43474"/>
    </ligand>
</feature>
<comment type="pathway">
    <text evidence="3">Amino-acid biosynthesis; L-methionine biosynthesis via salvage pathway; S-methyl-5-thio-alpha-D-ribose 1-phosphate from S-methyl-5'-thioadenosine (phosphorylase route): step 1/1.</text>
</comment>
<name>A0ABT0AX79_9SPHN</name>
<dbReference type="InterPro" id="IPR000845">
    <property type="entry name" value="Nucleoside_phosphorylase_d"/>
</dbReference>
<dbReference type="CDD" id="cd09010">
    <property type="entry name" value="MTAP_SsMTAPII_like_MTIP"/>
    <property type="match status" value="1"/>
</dbReference>
<evidence type="ECO:0000259" key="4">
    <source>
        <dbReference type="Pfam" id="PF01048"/>
    </source>
</evidence>
<comment type="caution">
    <text evidence="5">The sequence shown here is derived from an EMBL/GenBank/DDBJ whole genome shotgun (WGS) entry which is preliminary data.</text>
</comment>
<dbReference type="EC" id="2.4.2.28" evidence="3"/>
<reference evidence="5" key="1">
    <citation type="submission" date="2022-03" db="EMBL/GenBank/DDBJ databases">
        <title>Identification of a novel bacterium isolated from mangrove sediments.</title>
        <authorList>
            <person name="Pan X."/>
        </authorList>
    </citation>
    <scope>NUCLEOTIDE SEQUENCE</scope>
    <source>
        <strain evidence="5">B2580</strain>
    </source>
</reference>
<feature type="domain" description="Nucleoside phosphorylase" evidence="4">
    <location>
        <begin position="11"/>
        <end position="247"/>
    </location>
</feature>
<feature type="binding site" evidence="3">
    <location>
        <begin position="59"/>
        <end position="60"/>
    </location>
    <ligand>
        <name>phosphate</name>
        <dbReference type="ChEBI" id="CHEBI:43474"/>
    </ligand>
</feature>
<proteinExistence type="inferred from homology"/>
<comment type="similarity">
    <text evidence="3">Belongs to the PNP/MTAP phosphorylase family. MTAP subfamily.</text>
</comment>
<dbReference type="GO" id="GO:0017061">
    <property type="term" value="F:S-methyl-5-thioadenosine phosphorylase activity"/>
    <property type="evidence" value="ECO:0007669"/>
    <property type="project" value="UniProtKB-EC"/>
</dbReference>
<evidence type="ECO:0000313" key="5">
    <source>
        <dbReference type="EMBL" id="MCJ2177228.1"/>
    </source>
</evidence>
<evidence type="ECO:0000256" key="2">
    <source>
        <dbReference type="ARBA" id="ARBA00022679"/>
    </source>
</evidence>
<keyword evidence="6" id="KW-1185">Reference proteome</keyword>
<evidence type="ECO:0000313" key="6">
    <source>
        <dbReference type="Proteomes" id="UP001162880"/>
    </source>
</evidence>
<organism evidence="5 6">
    <name type="scientific">Novosphingobium album</name>
    <name type="common">ex Hu et al. 2023</name>
    <dbReference type="NCBI Taxonomy" id="2930093"/>
    <lineage>
        <taxon>Bacteria</taxon>
        <taxon>Pseudomonadati</taxon>
        <taxon>Pseudomonadota</taxon>
        <taxon>Alphaproteobacteria</taxon>
        <taxon>Sphingomonadales</taxon>
        <taxon>Sphingomonadaceae</taxon>
        <taxon>Novosphingobium</taxon>
    </lineage>
</organism>
<accession>A0ABT0AX79</accession>
<sequence>MRAEKSSFWHIGVIGGSGLAAGIDLEDAQEIAVSSPFGEPSGPVVTGRLGGVRFTFLARHGAGHCIPPAQVNYRANIDVLKRCGVTDVISLSAVGSLREDMAPGQFVAVDQFIDRTTARANSFFGPGLVAHVSLADPVCARLSTMLAGSARRAGGEVHNGGCYVAIEGPQFSTRAESRMYQSWGADVIGMTAMPEARLAREAELPYAILAMVTDYDCWREEEAGVEVTDVLAVLHANARTARATVAALAGSLPQMREPSPIDKALEHAFITAPEARDPAVIARLDAVACRVFGEQD</sequence>
<dbReference type="PANTHER" id="PTHR42679">
    <property type="entry name" value="S-METHYL-5'-THIOADENOSINE PHOSPHORYLASE"/>
    <property type="match status" value="1"/>
</dbReference>